<accession>A0AAD8J8U1</accession>
<feature type="compositionally biased region" description="Polar residues" evidence="1">
    <location>
        <begin position="316"/>
        <end position="339"/>
    </location>
</feature>
<proteinExistence type="predicted"/>
<comment type="caution">
    <text evidence="2">The sequence shown here is derived from an EMBL/GenBank/DDBJ whole genome shotgun (WGS) entry which is preliminary data.</text>
</comment>
<gene>
    <name evidence="2" type="ORF">POM88_009903</name>
</gene>
<feature type="region of interest" description="Disordered" evidence="1">
    <location>
        <begin position="438"/>
        <end position="468"/>
    </location>
</feature>
<feature type="compositionally biased region" description="Basic and acidic residues" evidence="1">
    <location>
        <begin position="94"/>
        <end position="103"/>
    </location>
</feature>
<evidence type="ECO:0000313" key="2">
    <source>
        <dbReference type="EMBL" id="KAK1400040.1"/>
    </source>
</evidence>
<reference evidence="2" key="1">
    <citation type="submission" date="2023-02" db="EMBL/GenBank/DDBJ databases">
        <title>Genome of toxic invasive species Heracleum sosnowskyi carries increased number of genes despite the absence of recent whole-genome duplications.</title>
        <authorList>
            <person name="Schelkunov M."/>
            <person name="Shtratnikova V."/>
            <person name="Makarenko M."/>
            <person name="Klepikova A."/>
            <person name="Omelchenko D."/>
            <person name="Novikova G."/>
            <person name="Obukhova E."/>
            <person name="Bogdanov V."/>
            <person name="Penin A."/>
            <person name="Logacheva M."/>
        </authorList>
    </citation>
    <scope>NUCLEOTIDE SEQUENCE</scope>
    <source>
        <strain evidence="2">Hsosn_3</strain>
        <tissue evidence="2">Leaf</tissue>
    </source>
</reference>
<feature type="compositionally biased region" description="Polar residues" evidence="1">
    <location>
        <begin position="272"/>
        <end position="287"/>
    </location>
</feature>
<name>A0AAD8J8U1_9APIA</name>
<keyword evidence="3" id="KW-1185">Reference proteome</keyword>
<feature type="region of interest" description="Disordered" evidence="1">
    <location>
        <begin position="90"/>
        <end position="119"/>
    </location>
</feature>
<dbReference type="PANTHER" id="PTHR33416:SF18">
    <property type="entry name" value="NUCLEOPORIN-LIKE PROTEIN"/>
    <property type="match status" value="1"/>
</dbReference>
<dbReference type="PANTHER" id="PTHR33416">
    <property type="entry name" value="NUCLEAR PORE COMPLEX PROTEIN NUP1"/>
    <property type="match status" value="1"/>
</dbReference>
<feature type="region of interest" description="Disordered" evidence="1">
    <location>
        <begin position="269"/>
        <end position="344"/>
    </location>
</feature>
<feature type="compositionally biased region" description="Low complexity" evidence="1">
    <location>
        <begin position="716"/>
        <end position="728"/>
    </location>
</feature>
<protein>
    <submittedName>
        <fullName evidence="2">Uncharacterized protein</fullName>
    </submittedName>
</protein>
<dbReference type="GO" id="GO:0071763">
    <property type="term" value="P:nuclear membrane organization"/>
    <property type="evidence" value="ECO:0007669"/>
    <property type="project" value="TreeGrafter"/>
</dbReference>
<reference evidence="2" key="2">
    <citation type="submission" date="2023-05" db="EMBL/GenBank/DDBJ databases">
        <authorList>
            <person name="Schelkunov M.I."/>
        </authorList>
    </citation>
    <scope>NUCLEOTIDE SEQUENCE</scope>
    <source>
        <strain evidence="2">Hsosn_3</strain>
        <tissue evidence="2">Leaf</tissue>
    </source>
</reference>
<feature type="region of interest" description="Disordered" evidence="1">
    <location>
        <begin position="705"/>
        <end position="731"/>
    </location>
</feature>
<feature type="region of interest" description="Disordered" evidence="1">
    <location>
        <begin position="1"/>
        <end position="46"/>
    </location>
</feature>
<evidence type="ECO:0000256" key="1">
    <source>
        <dbReference type="SAM" id="MobiDB-lite"/>
    </source>
</evidence>
<dbReference type="Proteomes" id="UP001237642">
    <property type="component" value="Unassembled WGS sequence"/>
</dbReference>
<feature type="compositionally biased region" description="Basic residues" evidence="1">
    <location>
        <begin position="16"/>
        <end position="26"/>
    </location>
</feature>
<dbReference type="GO" id="GO:0005635">
    <property type="term" value="C:nuclear envelope"/>
    <property type="evidence" value="ECO:0007669"/>
    <property type="project" value="TreeGrafter"/>
</dbReference>
<dbReference type="AlphaFoldDB" id="A0AAD8J8U1"/>
<sequence length="762" mass="83624">MESGPAKIYGGGAGGKFRKPPARKRASTPYDRPKANQSTNEQPRGWLSKLVSPSYDLISRGATKLIPAFFSNSVANTSDHGNDETELAANPEIDEFHSPDPEIYRSGNEAGPSKRADSLETNTWCPELEGGKRGKSSEDSELYKIEQIIKGKMFSRDEIHRLTDILNSNVASDVERETNQPSLTAEGEAKMKVSFAPEHHMITTEIERDVNRNVLRVSSPRIESNIQNNVNASPIDIAKAYMRSHTSELVPSAYSTMSKTERALYRGDDIQANPSNPQETQLSSRPSTCGPGPVVQDQHGYATPLGQRGSFGLQKFSRTPYSRTVYSNSQSRFKPTQLQQDKRPFNISPSPIQQSRTPIFAHSRTPIFGKVKSRTDDDSGYGTGGAIRRTRSKFASETPGRGSASLYSLQNGSSLVKESNTSKVFFPKEKNMELIGTSGTVNNQPVESVEYGSNGSKEGLPTSSPQSSPVARDILEHLANKPTPNELATESKFVSAWKYSPSKNNDVFQSEFTSSTQIRGSVDLQKNATFLKFSAKGSNDGEYLTNREKSEESDALNAITMKSKVNGYSNVPVHTSVEPLFGIKKGSEFQIKSTHENVFMDAKRQDRDTNSWPFHKQVNGQDFLPQTVHAEGSKLLEKQPYNFSGGKRTLKSISVDKKGGLGFTFPVSAPGILSEPPTPSIFPSFTSGDMSQAAEDSVLPSYTFGTKRSSPRHDFSSFPSTSNSSTDDMASDIKFSFGSSQRNNRVSFKLVGKDPVSHSLLI</sequence>
<dbReference type="EMBL" id="JAUIZM010000002">
    <property type="protein sequence ID" value="KAK1400040.1"/>
    <property type="molecule type" value="Genomic_DNA"/>
</dbReference>
<evidence type="ECO:0000313" key="3">
    <source>
        <dbReference type="Proteomes" id="UP001237642"/>
    </source>
</evidence>
<organism evidence="2 3">
    <name type="scientific">Heracleum sosnowskyi</name>
    <dbReference type="NCBI Taxonomy" id="360622"/>
    <lineage>
        <taxon>Eukaryota</taxon>
        <taxon>Viridiplantae</taxon>
        <taxon>Streptophyta</taxon>
        <taxon>Embryophyta</taxon>
        <taxon>Tracheophyta</taxon>
        <taxon>Spermatophyta</taxon>
        <taxon>Magnoliopsida</taxon>
        <taxon>eudicotyledons</taxon>
        <taxon>Gunneridae</taxon>
        <taxon>Pentapetalae</taxon>
        <taxon>asterids</taxon>
        <taxon>campanulids</taxon>
        <taxon>Apiales</taxon>
        <taxon>Apiaceae</taxon>
        <taxon>Apioideae</taxon>
        <taxon>apioid superclade</taxon>
        <taxon>Tordylieae</taxon>
        <taxon>Tordyliinae</taxon>
        <taxon>Heracleum</taxon>
    </lineage>
</organism>